<accession>A0A7S1IYF5</accession>
<evidence type="ECO:0000313" key="2">
    <source>
        <dbReference type="EMBL" id="CAD9026832.1"/>
    </source>
</evidence>
<gene>
    <name evidence="2" type="ORF">EGYM00392_LOCUS37962</name>
</gene>
<proteinExistence type="predicted"/>
<name>A0A7S1IYF5_9EUGL</name>
<sequence>MGAPRNAPSSVANNCNTPRKWCSVSLSSLSPSGREALLYAASGIFSNVRNIFNNFRRRGYSWGCVADSMTVTSQGGKATDGLLAHLRWSTAPEEIALRAPAKDSHASNKSWGRPQSLPSATAAGM</sequence>
<reference evidence="2" key="1">
    <citation type="submission" date="2021-01" db="EMBL/GenBank/DDBJ databases">
        <authorList>
            <person name="Corre E."/>
            <person name="Pelletier E."/>
            <person name="Niang G."/>
            <person name="Scheremetjew M."/>
            <person name="Finn R."/>
            <person name="Kale V."/>
            <person name="Holt S."/>
            <person name="Cochrane G."/>
            <person name="Meng A."/>
            <person name="Brown T."/>
            <person name="Cohen L."/>
        </authorList>
    </citation>
    <scope>NUCLEOTIDE SEQUENCE</scope>
    <source>
        <strain evidence="2">NIES-381</strain>
    </source>
</reference>
<dbReference type="AlphaFoldDB" id="A0A7S1IYF5"/>
<feature type="region of interest" description="Disordered" evidence="1">
    <location>
        <begin position="98"/>
        <end position="125"/>
    </location>
</feature>
<dbReference type="EMBL" id="HBGA01101905">
    <property type="protein sequence ID" value="CAD9026832.1"/>
    <property type="molecule type" value="Transcribed_RNA"/>
</dbReference>
<evidence type="ECO:0000256" key="1">
    <source>
        <dbReference type="SAM" id="MobiDB-lite"/>
    </source>
</evidence>
<organism evidence="2">
    <name type="scientific">Eutreptiella gymnastica</name>
    <dbReference type="NCBI Taxonomy" id="73025"/>
    <lineage>
        <taxon>Eukaryota</taxon>
        <taxon>Discoba</taxon>
        <taxon>Euglenozoa</taxon>
        <taxon>Euglenida</taxon>
        <taxon>Spirocuta</taxon>
        <taxon>Euglenophyceae</taxon>
        <taxon>Eutreptiales</taxon>
        <taxon>Eutreptiaceae</taxon>
        <taxon>Eutreptiella</taxon>
    </lineage>
</organism>
<protein>
    <submittedName>
        <fullName evidence="2">Uncharacterized protein</fullName>
    </submittedName>
</protein>